<evidence type="ECO:0000313" key="2">
    <source>
        <dbReference type="EMBL" id="TWW59477.1"/>
    </source>
</evidence>
<dbReference type="Pfam" id="PF00078">
    <property type="entry name" value="RVT_1"/>
    <property type="match status" value="1"/>
</dbReference>
<feature type="domain" description="Reverse transcriptase" evidence="1">
    <location>
        <begin position="110"/>
        <end position="202"/>
    </location>
</feature>
<dbReference type="AlphaFoldDB" id="A0A5C6N1E9"/>
<gene>
    <name evidence="2" type="ORF">D4764_06G0010070</name>
</gene>
<evidence type="ECO:0000259" key="1">
    <source>
        <dbReference type="Pfam" id="PF00078"/>
    </source>
</evidence>
<dbReference type="Proteomes" id="UP000324091">
    <property type="component" value="Chromosome 6"/>
</dbReference>
<comment type="caution">
    <text evidence="2">The sequence shown here is derived from an EMBL/GenBank/DDBJ whole genome shotgun (WGS) entry which is preliminary data.</text>
</comment>
<organism evidence="2 3">
    <name type="scientific">Takifugu flavidus</name>
    <name type="common">sansaifugu</name>
    <dbReference type="NCBI Taxonomy" id="433684"/>
    <lineage>
        <taxon>Eukaryota</taxon>
        <taxon>Metazoa</taxon>
        <taxon>Chordata</taxon>
        <taxon>Craniata</taxon>
        <taxon>Vertebrata</taxon>
        <taxon>Euteleostomi</taxon>
        <taxon>Actinopterygii</taxon>
        <taxon>Neopterygii</taxon>
        <taxon>Teleostei</taxon>
        <taxon>Neoteleostei</taxon>
        <taxon>Acanthomorphata</taxon>
        <taxon>Eupercaria</taxon>
        <taxon>Tetraodontiformes</taxon>
        <taxon>Tetradontoidea</taxon>
        <taxon>Tetraodontidae</taxon>
        <taxon>Takifugu</taxon>
    </lineage>
</organism>
<protein>
    <recommendedName>
        <fullName evidence="1">Reverse transcriptase domain-containing protein</fullName>
    </recommendedName>
</protein>
<accession>A0A5C6N1E9</accession>
<dbReference type="CDD" id="cd01650">
    <property type="entry name" value="RT_nLTR_like"/>
    <property type="match status" value="1"/>
</dbReference>
<proteinExistence type="predicted"/>
<sequence>MIRNCLKKKVFSLLDSTESDPLKLWRIDAYVHGARPGPARTSYVDTPSPVDPIRRRSMKGPVQCGGLGVDQGGGLGGLSWLTRLCNIAWTSGAVPLDWQTGVVVPIFKSGNQRVCSNYRGITLLSLPGKVYARVLEKRIRLIVEPLIEEEQCGFRPGRGTTDHLFTLAGVLEGSWEFAQPVHMCFVDLEKAYDRVPRSILWGVLRE</sequence>
<name>A0A5C6N1E9_9TELE</name>
<dbReference type="InterPro" id="IPR000477">
    <property type="entry name" value="RT_dom"/>
</dbReference>
<dbReference type="EMBL" id="RHFK02000019">
    <property type="protein sequence ID" value="TWW59477.1"/>
    <property type="molecule type" value="Genomic_DNA"/>
</dbReference>
<evidence type="ECO:0000313" key="3">
    <source>
        <dbReference type="Proteomes" id="UP000324091"/>
    </source>
</evidence>
<reference evidence="2 3" key="1">
    <citation type="submission" date="2019-04" db="EMBL/GenBank/DDBJ databases">
        <title>Chromosome genome assembly for Takifugu flavidus.</title>
        <authorList>
            <person name="Xiao S."/>
        </authorList>
    </citation>
    <scope>NUCLEOTIDE SEQUENCE [LARGE SCALE GENOMIC DNA]</scope>
    <source>
        <strain evidence="2">HTHZ2018</strain>
        <tissue evidence="2">Muscle</tissue>
    </source>
</reference>
<keyword evidence="3" id="KW-1185">Reference proteome</keyword>
<dbReference type="PANTHER" id="PTHR19446">
    <property type="entry name" value="REVERSE TRANSCRIPTASES"/>
    <property type="match status" value="1"/>
</dbReference>